<dbReference type="InterPro" id="IPR000595">
    <property type="entry name" value="cNMP-bd_dom"/>
</dbReference>
<proteinExistence type="predicted"/>
<dbReference type="Proteomes" id="UP000636004">
    <property type="component" value="Unassembled WGS sequence"/>
</dbReference>
<dbReference type="SUPFAM" id="SSF51206">
    <property type="entry name" value="cAMP-binding domain-like"/>
    <property type="match status" value="1"/>
</dbReference>
<sequence length="200" mass="23751">MHQMIENKIQPLLNYISQYVELTDTEKQLLLSKVLYRKYLKGQYVLQQGDICKYECFVLKGCTKMFHVDETGQEHILLFSIEDWWTADMGSFITQAPSDFNVMCLETTELAIFHHDSIETLYKEIPKLERFFRQVIEKAFAASQKRIVRNFSLSAKDRYIYFKTQYPLIEQRIPQYMVASYLGITKEFLSKIKKQLLLDN</sequence>
<feature type="domain" description="Cyclic nucleotide-binding" evidence="1">
    <location>
        <begin position="37"/>
        <end position="123"/>
    </location>
</feature>
<evidence type="ECO:0000313" key="2">
    <source>
        <dbReference type="EMBL" id="GGZ86551.1"/>
    </source>
</evidence>
<comment type="caution">
    <text evidence="2">The sequence shown here is derived from an EMBL/GenBank/DDBJ whole genome shotgun (WGS) entry which is preliminary data.</text>
</comment>
<evidence type="ECO:0000259" key="1">
    <source>
        <dbReference type="Pfam" id="PF00027"/>
    </source>
</evidence>
<evidence type="ECO:0000313" key="3">
    <source>
        <dbReference type="Proteomes" id="UP000636004"/>
    </source>
</evidence>
<dbReference type="AlphaFoldDB" id="A0A918R7H1"/>
<dbReference type="InterPro" id="IPR018490">
    <property type="entry name" value="cNMP-bd_dom_sf"/>
</dbReference>
<accession>A0A918R7H1</accession>
<organism evidence="2 3">
    <name type="scientific">Algibacter mikhailovii</name>
    <dbReference type="NCBI Taxonomy" id="425498"/>
    <lineage>
        <taxon>Bacteria</taxon>
        <taxon>Pseudomonadati</taxon>
        <taxon>Bacteroidota</taxon>
        <taxon>Flavobacteriia</taxon>
        <taxon>Flavobacteriales</taxon>
        <taxon>Flavobacteriaceae</taxon>
        <taxon>Algibacter</taxon>
    </lineage>
</organism>
<keyword evidence="3" id="KW-1185">Reference proteome</keyword>
<dbReference type="CDD" id="cd00038">
    <property type="entry name" value="CAP_ED"/>
    <property type="match status" value="1"/>
</dbReference>
<protein>
    <submittedName>
        <fullName evidence="2">cAMP-binding protein</fullName>
    </submittedName>
</protein>
<dbReference type="Gene3D" id="2.60.120.10">
    <property type="entry name" value="Jelly Rolls"/>
    <property type="match status" value="1"/>
</dbReference>
<dbReference type="InterPro" id="IPR014710">
    <property type="entry name" value="RmlC-like_jellyroll"/>
</dbReference>
<reference evidence="2" key="2">
    <citation type="submission" date="2020-09" db="EMBL/GenBank/DDBJ databases">
        <authorList>
            <person name="Sun Q."/>
            <person name="Kim S."/>
        </authorList>
    </citation>
    <scope>NUCLEOTIDE SEQUENCE</scope>
    <source>
        <strain evidence="2">KCTC 12710</strain>
    </source>
</reference>
<dbReference type="Pfam" id="PF00027">
    <property type="entry name" value="cNMP_binding"/>
    <property type="match status" value="1"/>
</dbReference>
<reference evidence="2" key="1">
    <citation type="journal article" date="2014" name="Int. J. Syst. Evol. Microbiol.">
        <title>Complete genome sequence of Corynebacterium casei LMG S-19264T (=DSM 44701T), isolated from a smear-ripened cheese.</title>
        <authorList>
            <consortium name="US DOE Joint Genome Institute (JGI-PGF)"/>
            <person name="Walter F."/>
            <person name="Albersmeier A."/>
            <person name="Kalinowski J."/>
            <person name="Ruckert C."/>
        </authorList>
    </citation>
    <scope>NUCLEOTIDE SEQUENCE</scope>
    <source>
        <strain evidence="2">KCTC 12710</strain>
    </source>
</reference>
<dbReference type="EMBL" id="BMWZ01000006">
    <property type="protein sequence ID" value="GGZ86551.1"/>
    <property type="molecule type" value="Genomic_DNA"/>
</dbReference>
<gene>
    <name evidence="2" type="ORF">GCM10007028_25800</name>
</gene>
<name>A0A918R7H1_9FLAO</name>